<keyword evidence="13" id="KW-0966">Cell projection</keyword>
<dbReference type="Pfam" id="PF06429">
    <property type="entry name" value="Flg_bbr_C"/>
    <property type="match status" value="1"/>
</dbReference>
<dbReference type="EMBL" id="FODY01000006">
    <property type="protein sequence ID" value="SEO89438.1"/>
    <property type="molecule type" value="Genomic_DNA"/>
</dbReference>
<evidence type="ECO:0000256" key="2">
    <source>
        <dbReference type="ARBA" id="ARBA00004613"/>
    </source>
</evidence>
<accession>A0A1H8TG21</accession>
<dbReference type="InterPro" id="IPR019776">
    <property type="entry name" value="Flagellar_basal_body_rod_CS"/>
</dbReference>
<evidence type="ECO:0000256" key="7">
    <source>
        <dbReference type="RuleBase" id="RU362065"/>
    </source>
</evidence>
<dbReference type="PANTHER" id="PTHR30033:SF1">
    <property type="entry name" value="FLAGELLAR HOOK-ASSOCIATED PROTEIN 1"/>
    <property type="match status" value="1"/>
</dbReference>
<evidence type="ECO:0000256" key="9">
    <source>
        <dbReference type="SAM" id="MobiDB-lite"/>
    </source>
</evidence>
<feature type="region of interest" description="Disordered" evidence="9">
    <location>
        <begin position="32"/>
        <end position="61"/>
    </location>
</feature>
<feature type="compositionally biased region" description="Polar residues" evidence="9">
    <location>
        <begin position="32"/>
        <end position="51"/>
    </location>
</feature>
<keyword evidence="13" id="KW-0969">Cilium</keyword>
<proteinExistence type="inferred from homology"/>
<dbReference type="NCBIfam" id="TIGR02492">
    <property type="entry name" value="flgK_ends"/>
    <property type="match status" value="1"/>
</dbReference>
<dbReference type="InterPro" id="IPR010930">
    <property type="entry name" value="Flg_bb/hook_C_dom"/>
</dbReference>
<dbReference type="STRING" id="112903.SAMN04490178_106147"/>
<dbReference type="Pfam" id="PF00460">
    <property type="entry name" value="Flg_bb_rod"/>
    <property type="match status" value="1"/>
</dbReference>
<feature type="coiled-coil region" evidence="8">
    <location>
        <begin position="149"/>
        <end position="201"/>
    </location>
</feature>
<dbReference type="PROSITE" id="PS00588">
    <property type="entry name" value="FLAGELLA_BB_ROD"/>
    <property type="match status" value="1"/>
</dbReference>
<evidence type="ECO:0000256" key="3">
    <source>
        <dbReference type="ARBA" id="ARBA00009677"/>
    </source>
</evidence>
<reference evidence="13 14" key="1">
    <citation type="submission" date="2016-10" db="EMBL/GenBank/DDBJ databases">
        <authorList>
            <person name="de Groot N.N."/>
        </authorList>
    </citation>
    <scope>NUCLEOTIDE SEQUENCE [LARGE SCALE GENOMIC DNA]</scope>
    <source>
        <strain evidence="13 14">DSM 13305</strain>
    </source>
</reference>
<dbReference type="InterPro" id="IPR002371">
    <property type="entry name" value="FlgK"/>
</dbReference>
<comment type="similarity">
    <text evidence="3 7">Belongs to the flagella basal body rod proteins family.</text>
</comment>
<evidence type="ECO:0000259" key="12">
    <source>
        <dbReference type="Pfam" id="PF22638"/>
    </source>
</evidence>
<dbReference type="InterPro" id="IPR053927">
    <property type="entry name" value="FlgK_helical"/>
</dbReference>
<feature type="domain" description="Flagellar basal-body/hook protein C-terminal" evidence="11">
    <location>
        <begin position="458"/>
        <end position="489"/>
    </location>
</feature>
<evidence type="ECO:0000256" key="6">
    <source>
        <dbReference type="ARBA" id="ARBA00023143"/>
    </source>
</evidence>
<dbReference type="SUPFAM" id="SSF64518">
    <property type="entry name" value="Phase 1 flagellin"/>
    <property type="match status" value="1"/>
</dbReference>
<evidence type="ECO:0000313" key="13">
    <source>
        <dbReference type="EMBL" id="SEO89438.1"/>
    </source>
</evidence>
<keyword evidence="8" id="KW-0175">Coiled coil</keyword>
<dbReference type="GO" id="GO:0005198">
    <property type="term" value="F:structural molecule activity"/>
    <property type="evidence" value="ECO:0007669"/>
    <property type="project" value="UniProtKB-UniRule"/>
</dbReference>
<protein>
    <recommendedName>
        <fullName evidence="4 7">Flagellar hook-associated protein 1</fullName>
        <shortName evidence="7">HAP1</shortName>
    </recommendedName>
</protein>
<dbReference type="GO" id="GO:0044780">
    <property type="term" value="P:bacterial-type flagellum assembly"/>
    <property type="evidence" value="ECO:0007669"/>
    <property type="project" value="InterPro"/>
</dbReference>
<dbReference type="OrthoDB" id="9802553at2"/>
<dbReference type="GO" id="GO:0009424">
    <property type="term" value="C:bacterial-type flagellum hook"/>
    <property type="evidence" value="ECO:0007669"/>
    <property type="project" value="UniProtKB-UniRule"/>
</dbReference>
<gene>
    <name evidence="7" type="primary">flgK</name>
    <name evidence="13" type="ORF">SAMN04490178_106147</name>
</gene>
<keyword evidence="14" id="KW-1185">Reference proteome</keyword>
<organism evidence="13 14">
    <name type="scientific">Propionispora vibrioides</name>
    <dbReference type="NCBI Taxonomy" id="112903"/>
    <lineage>
        <taxon>Bacteria</taxon>
        <taxon>Bacillati</taxon>
        <taxon>Bacillota</taxon>
        <taxon>Negativicutes</taxon>
        <taxon>Selenomonadales</taxon>
        <taxon>Sporomusaceae</taxon>
        <taxon>Propionispora</taxon>
    </lineage>
</organism>
<dbReference type="PRINTS" id="PR01005">
    <property type="entry name" value="FLGHOOKAP1"/>
</dbReference>
<dbReference type="PANTHER" id="PTHR30033">
    <property type="entry name" value="FLAGELLAR HOOK-ASSOCIATED PROTEIN 1"/>
    <property type="match status" value="1"/>
</dbReference>
<evidence type="ECO:0000259" key="11">
    <source>
        <dbReference type="Pfam" id="PF06429"/>
    </source>
</evidence>
<feature type="domain" description="Flagellar basal body rod protein N-terminal" evidence="10">
    <location>
        <begin position="11"/>
        <end position="36"/>
    </location>
</feature>
<comment type="subcellular location">
    <subcellularLocation>
        <location evidence="1 7">Bacterial flagellum</location>
    </subcellularLocation>
    <subcellularLocation>
        <location evidence="2 7">Secreted</location>
    </subcellularLocation>
</comment>
<evidence type="ECO:0000256" key="4">
    <source>
        <dbReference type="ARBA" id="ARBA00016244"/>
    </source>
</evidence>
<evidence type="ECO:0000259" key="10">
    <source>
        <dbReference type="Pfam" id="PF00460"/>
    </source>
</evidence>
<dbReference type="RefSeq" id="WP_091745291.1">
    <property type="nucleotide sequence ID" value="NZ_FODY01000006.1"/>
</dbReference>
<feature type="domain" description="Flagellar hook-associated protein FlgK helical" evidence="12">
    <location>
        <begin position="112"/>
        <end position="351"/>
    </location>
</feature>
<evidence type="ECO:0000256" key="8">
    <source>
        <dbReference type="SAM" id="Coils"/>
    </source>
</evidence>
<dbReference type="Pfam" id="PF22638">
    <property type="entry name" value="FlgK_D1"/>
    <property type="match status" value="1"/>
</dbReference>
<dbReference type="GO" id="GO:0005576">
    <property type="term" value="C:extracellular region"/>
    <property type="evidence" value="ECO:0007669"/>
    <property type="project" value="UniProtKB-SubCell"/>
</dbReference>
<dbReference type="InterPro" id="IPR001444">
    <property type="entry name" value="Flag_bb_rod_N"/>
</dbReference>
<evidence type="ECO:0000256" key="1">
    <source>
        <dbReference type="ARBA" id="ARBA00004365"/>
    </source>
</evidence>
<dbReference type="AlphaFoldDB" id="A0A1H8TG21"/>
<keyword evidence="6 7" id="KW-0975">Bacterial flagellum</keyword>
<sequence length="502" mass="52519">MSSTFSSYKIAYSGMYASQAGLGTTSNNLANVNTTGSSRTRVSATDKVTVQSSSSTGTGADVGSIARVRDQLLDQTYRTQNTQASYWSVKNGDLEYMQELMSEFGSTDASSESSSTGLQQTIQDFFNDWSELSKDPTSQSNREALIEAANSLVSNFTELDQQLQQLQQDACNSVKDGVDSLNDLASQVAALNDQISQAEAGSNGEATYLQDQRDALLDQMSSLANISVTTRADGTVQVNIGGTALVDGGKTRTLTVTGDGSVDSPLKVQWADTGDAAEISGGSIKAYLEDADQTGYGDIDTSTLPYSYSTDSTSSITTLRQGLNNLLTTIATKVNSLLSSGTDLDGNSGSSIGGFFTTVDSGKALSITNIQVNPAIVSDADKIAISATGEEGDGTIATAISKLTSGDYFSCDGLAMNSTEFYAALTSWIGTAGSNASSNYNTQSALVTQIDTQRQTVSGISLDDEMSNMIIYQNAYNASAKVLSTIDELVAGLISDLGGTLS</sequence>
<evidence type="ECO:0000256" key="5">
    <source>
        <dbReference type="ARBA" id="ARBA00022525"/>
    </source>
</evidence>
<evidence type="ECO:0000313" key="14">
    <source>
        <dbReference type="Proteomes" id="UP000198847"/>
    </source>
</evidence>
<keyword evidence="13" id="KW-0282">Flagellum</keyword>
<dbReference type="Proteomes" id="UP000198847">
    <property type="component" value="Unassembled WGS sequence"/>
</dbReference>
<name>A0A1H8TG21_9FIRM</name>
<keyword evidence="5 7" id="KW-0964">Secreted</keyword>